<feature type="transmembrane region" description="Helical" evidence="7">
    <location>
        <begin position="280"/>
        <end position="301"/>
    </location>
</feature>
<dbReference type="EMBL" id="JXQV01000006">
    <property type="protein sequence ID" value="KIQ03656.1"/>
    <property type="molecule type" value="Genomic_DNA"/>
</dbReference>
<dbReference type="PANTHER" id="PTHR43823:SF3">
    <property type="entry name" value="MULTIDRUG EXPORT PROTEIN MEPA"/>
    <property type="match status" value="1"/>
</dbReference>
<evidence type="ECO:0000313" key="9">
    <source>
        <dbReference type="Proteomes" id="UP000035017"/>
    </source>
</evidence>
<feature type="transmembrane region" description="Helical" evidence="7">
    <location>
        <begin position="371"/>
        <end position="389"/>
    </location>
</feature>
<feature type="transmembrane region" description="Helical" evidence="7">
    <location>
        <begin position="396"/>
        <end position="418"/>
    </location>
</feature>
<keyword evidence="2" id="KW-0813">Transport</keyword>
<dbReference type="InterPro" id="IPR002528">
    <property type="entry name" value="MATE_fam"/>
</dbReference>
<keyword evidence="5 7" id="KW-1133">Transmembrane helix</keyword>
<protein>
    <submittedName>
        <fullName evidence="8">Multidrug transporter MatE</fullName>
    </submittedName>
</protein>
<name>A0A0D0KUQ3_AGRTU</name>
<evidence type="ECO:0000256" key="5">
    <source>
        <dbReference type="ARBA" id="ARBA00022989"/>
    </source>
</evidence>
<dbReference type="PANTHER" id="PTHR43823">
    <property type="entry name" value="SPORULATION PROTEIN YKVU"/>
    <property type="match status" value="1"/>
</dbReference>
<dbReference type="GO" id="GO:0015297">
    <property type="term" value="F:antiporter activity"/>
    <property type="evidence" value="ECO:0007669"/>
    <property type="project" value="InterPro"/>
</dbReference>
<evidence type="ECO:0000256" key="3">
    <source>
        <dbReference type="ARBA" id="ARBA00022475"/>
    </source>
</evidence>
<dbReference type="PIRSF" id="PIRSF006603">
    <property type="entry name" value="DinF"/>
    <property type="match status" value="1"/>
</dbReference>
<feature type="transmembrane region" description="Helical" evidence="7">
    <location>
        <begin position="243"/>
        <end position="268"/>
    </location>
</feature>
<dbReference type="OrthoDB" id="7805940at2"/>
<keyword evidence="4 7" id="KW-0812">Transmembrane</keyword>
<evidence type="ECO:0000256" key="4">
    <source>
        <dbReference type="ARBA" id="ARBA00022692"/>
    </source>
</evidence>
<evidence type="ECO:0000313" key="8">
    <source>
        <dbReference type="EMBL" id="KIQ03656.1"/>
    </source>
</evidence>
<feature type="transmembrane region" description="Helical" evidence="7">
    <location>
        <begin position="205"/>
        <end position="222"/>
    </location>
</feature>
<feature type="transmembrane region" description="Helical" evidence="7">
    <location>
        <begin position="322"/>
        <end position="343"/>
    </location>
</feature>
<dbReference type="InterPro" id="IPR048279">
    <property type="entry name" value="MdtK-like"/>
</dbReference>
<dbReference type="Pfam" id="PF01554">
    <property type="entry name" value="MatE"/>
    <property type="match status" value="2"/>
</dbReference>
<comment type="caution">
    <text evidence="8">The sequence shown here is derived from an EMBL/GenBank/DDBJ whole genome shotgun (WGS) entry which is preliminary data.</text>
</comment>
<feature type="transmembrane region" description="Helical" evidence="7">
    <location>
        <begin position="20"/>
        <end position="48"/>
    </location>
</feature>
<feature type="transmembrane region" description="Helical" evidence="7">
    <location>
        <begin position="104"/>
        <end position="125"/>
    </location>
</feature>
<dbReference type="Proteomes" id="UP000035017">
    <property type="component" value="Unassembled WGS sequence"/>
</dbReference>
<evidence type="ECO:0000256" key="2">
    <source>
        <dbReference type="ARBA" id="ARBA00022448"/>
    </source>
</evidence>
<organism evidence="8 9">
    <name type="scientific">Agrobacterium tumefaciens</name>
    <dbReference type="NCBI Taxonomy" id="358"/>
    <lineage>
        <taxon>Bacteria</taxon>
        <taxon>Pseudomonadati</taxon>
        <taxon>Pseudomonadota</taxon>
        <taxon>Alphaproteobacteria</taxon>
        <taxon>Hyphomicrobiales</taxon>
        <taxon>Rhizobiaceae</taxon>
        <taxon>Rhizobium/Agrobacterium group</taxon>
        <taxon>Agrobacterium</taxon>
        <taxon>Agrobacterium tumefaciens complex</taxon>
    </lineage>
</organism>
<sequence>MSLRPSPENRFLTASLGRIFVATALPMIAIMVMNGMLGIIDAIFLGHFVGAQAIAAIGMAFPVLMLTIALSSLVSGGMSSLLARQLGGNDRDAANATFASAHGLALMIASMLIVAFLTCGLSFARNISGSDGPVADMVWTFLAITLGATPVQFLLGVHADAWRNEGKAGAMALLSVGVTLINILLNYILVVVLELGVAGSATGTVLAQALGLALLAGLRPFLSGMMPLNSLWQNRWTAGWRHIVALGAPVSLGFIGIAFSSASVVLTLRLAGSADYATSIAAYGIVTRIFGFAFLPIMAIAMAMQSIVGHNVGARLYTRSNAVLRIAAATALLYCLSVEVLLLSEGSVVGAAFVADPHVSEELGRMLRPMAAIYLFSGPVLVLGLYFQAIGQPDRAALLTMIKPFVLLPVLIAATAAILGADAIWFAFPLADAVTAIIAALLLATALKAHGASGIGLNAVENVS</sequence>
<keyword evidence="3" id="KW-1003">Cell membrane</keyword>
<feature type="transmembrane region" description="Helical" evidence="7">
    <location>
        <begin position="137"/>
        <end position="157"/>
    </location>
</feature>
<reference evidence="8 9" key="1">
    <citation type="submission" date="2014-12" db="EMBL/GenBank/DDBJ databases">
        <title>16Stimator: statistical estimation of ribosomal gene copy numbers from draft genome assemblies.</title>
        <authorList>
            <person name="Perisin M.A."/>
            <person name="Vetter M."/>
            <person name="Gilbert J.A."/>
            <person name="Bergelson J."/>
        </authorList>
    </citation>
    <scope>NUCLEOTIDE SEQUENCE [LARGE SCALE GENOMIC DNA]</scope>
    <source>
        <strain evidence="8 9">MEJ076</strain>
    </source>
</reference>
<dbReference type="AlphaFoldDB" id="A0A0D0KUQ3"/>
<comment type="subcellular location">
    <subcellularLocation>
        <location evidence="1">Cell inner membrane</location>
        <topology evidence="1">Multi-pass membrane protein</topology>
    </subcellularLocation>
</comment>
<dbReference type="GO" id="GO:0005886">
    <property type="term" value="C:plasma membrane"/>
    <property type="evidence" value="ECO:0007669"/>
    <property type="project" value="UniProtKB-SubCell"/>
</dbReference>
<feature type="transmembrane region" description="Helical" evidence="7">
    <location>
        <begin position="54"/>
        <end position="83"/>
    </location>
</feature>
<proteinExistence type="predicted"/>
<gene>
    <name evidence="8" type="ORF">RU07_06440</name>
</gene>
<keyword evidence="6 7" id="KW-0472">Membrane</keyword>
<feature type="transmembrane region" description="Helical" evidence="7">
    <location>
        <begin position="169"/>
        <end position="193"/>
    </location>
</feature>
<accession>A0A0D0KUQ3</accession>
<dbReference type="GO" id="GO:0042910">
    <property type="term" value="F:xenobiotic transmembrane transporter activity"/>
    <property type="evidence" value="ECO:0007669"/>
    <property type="project" value="InterPro"/>
</dbReference>
<evidence type="ECO:0000256" key="7">
    <source>
        <dbReference type="SAM" id="Phobius"/>
    </source>
</evidence>
<evidence type="ECO:0000256" key="1">
    <source>
        <dbReference type="ARBA" id="ARBA00004429"/>
    </source>
</evidence>
<evidence type="ECO:0000256" key="6">
    <source>
        <dbReference type="ARBA" id="ARBA00023136"/>
    </source>
</evidence>
<feature type="transmembrane region" description="Helical" evidence="7">
    <location>
        <begin position="424"/>
        <end position="447"/>
    </location>
</feature>
<dbReference type="InterPro" id="IPR051327">
    <property type="entry name" value="MATE_MepA_subfamily"/>
</dbReference>